<dbReference type="InterPro" id="IPR028989">
    <property type="entry name" value="RimP_N"/>
</dbReference>
<organism evidence="6 7">
    <name type="scientific">Cohaesibacter marisflavi</name>
    <dbReference type="NCBI Taxonomy" id="655353"/>
    <lineage>
        <taxon>Bacteria</taxon>
        <taxon>Pseudomonadati</taxon>
        <taxon>Pseudomonadota</taxon>
        <taxon>Alphaproteobacteria</taxon>
        <taxon>Hyphomicrobiales</taxon>
        <taxon>Cohaesibacteraceae</taxon>
    </lineage>
</organism>
<evidence type="ECO:0000256" key="2">
    <source>
        <dbReference type="ARBA" id="ARBA00022517"/>
    </source>
</evidence>
<proteinExistence type="inferred from homology"/>
<dbReference type="PANTHER" id="PTHR33867">
    <property type="entry name" value="RIBOSOME MATURATION FACTOR RIMP"/>
    <property type="match status" value="1"/>
</dbReference>
<name>A0A1I5GT54_9HYPH</name>
<dbReference type="Pfam" id="PF17384">
    <property type="entry name" value="DUF150_C"/>
    <property type="match status" value="1"/>
</dbReference>
<dbReference type="CDD" id="cd01734">
    <property type="entry name" value="YlxS_C"/>
    <property type="match status" value="1"/>
</dbReference>
<dbReference type="HAMAP" id="MF_01077">
    <property type="entry name" value="RimP"/>
    <property type="match status" value="1"/>
</dbReference>
<comment type="function">
    <text evidence="3">Required for maturation of 30S ribosomal subunits.</text>
</comment>
<dbReference type="InterPro" id="IPR003728">
    <property type="entry name" value="Ribosome_maturation_RimP"/>
</dbReference>
<protein>
    <recommendedName>
        <fullName evidence="3">Ribosome maturation factor RimP</fullName>
    </recommendedName>
</protein>
<dbReference type="InterPro" id="IPR035956">
    <property type="entry name" value="RimP_N_sf"/>
</dbReference>
<sequence length="250" mass="27597">MLARFHALETGNSQGTRRITESSCLEFKRLSHVTYVACMDEEKWRQAFPMVESSQVKAGKEPRLTGEKGLEARIASIVEPVIVDLGYDLVRVRITGQHGCTVQIMAEAPDGTMTIEGCEAVSRALSPVLDVEDPIDSEYYLEVSSPGVDRPLVRVRDLVAWSGHDAKIELSVPMDGRRRFRGILDGVEGEELKLILPDAPQDSDPNVRLPLSDLADAKLVMTDKLMELALKAQPAEPAEVEEATDADREE</sequence>
<dbReference type="GO" id="GO:0006412">
    <property type="term" value="P:translation"/>
    <property type="evidence" value="ECO:0007669"/>
    <property type="project" value="TreeGrafter"/>
</dbReference>
<dbReference type="SUPFAM" id="SSF74942">
    <property type="entry name" value="YhbC-like, C-terminal domain"/>
    <property type="match status" value="1"/>
</dbReference>
<comment type="similarity">
    <text evidence="3">Belongs to the RimP family.</text>
</comment>
<dbReference type="STRING" id="655353.SAMN04488056_105159"/>
<gene>
    <name evidence="3" type="primary">rimP</name>
    <name evidence="6" type="ORF">SAMN04488056_105159</name>
</gene>
<evidence type="ECO:0000313" key="7">
    <source>
        <dbReference type="Proteomes" id="UP000199236"/>
    </source>
</evidence>
<dbReference type="Proteomes" id="UP000199236">
    <property type="component" value="Unassembled WGS sequence"/>
</dbReference>
<comment type="subcellular location">
    <subcellularLocation>
        <location evidence="3">Cytoplasm</location>
    </subcellularLocation>
</comment>
<keyword evidence="1 3" id="KW-0963">Cytoplasm</keyword>
<feature type="domain" description="Ribosome maturation factor RimP N-terminal" evidence="4">
    <location>
        <begin position="77"/>
        <end position="149"/>
    </location>
</feature>
<dbReference type="InterPro" id="IPR036847">
    <property type="entry name" value="RimP_C_sf"/>
</dbReference>
<dbReference type="PANTHER" id="PTHR33867:SF1">
    <property type="entry name" value="RIBOSOME MATURATION FACTOR RIMP"/>
    <property type="match status" value="1"/>
</dbReference>
<dbReference type="Gene3D" id="3.30.300.70">
    <property type="entry name" value="RimP-like superfamily, N-terminal"/>
    <property type="match status" value="1"/>
</dbReference>
<keyword evidence="7" id="KW-1185">Reference proteome</keyword>
<reference evidence="6 7" key="1">
    <citation type="submission" date="2016-10" db="EMBL/GenBank/DDBJ databases">
        <authorList>
            <person name="de Groot N.N."/>
        </authorList>
    </citation>
    <scope>NUCLEOTIDE SEQUENCE [LARGE SCALE GENOMIC DNA]</scope>
    <source>
        <strain evidence="6 7">CGMCC 1.9157</strain>
    </source>
</reference>
<dbReference type="GO" id="GO:0000028">
    <property type="term" value="P:ribosomal small subunit assembly"/>
    <property type="evidence" value="ECO:0007669"/>
    <property type="project" value="TreeGrafter"/>
</dbReference>
<keyword evidence="2 3" id="KW-0690">Ribosome biogenesis</keyword>
<dbReference type="GO" id="GO:0005829">
    <property type="term" value="C:cytosol"/>
    <property type="evidence" value="ECO:0007669"/>
    <property type="project" value="TreeGrafter"/>
</dbReference>
<dbReference type="EMBL" id="FOVR01000005">
    <property type="protein sequence ID" value="SFO39119.1"/>
    <property type="molecule type" value="Genomic_DNA"/>
</dbReference>
<evidence type="ECO:0000256" key="3">
    <source>
        <dbReference type="HAMAP-Rule" id="MF_01077"/>
    </source>
</evidence>
<dbReference type="SUPFAM" id="SSF75420">
    <property type="entry name" value="YhbC-like, N-terminal domain"/>
    <property type="match status" value="1"/>
</dbReference>
<feature type="domain" description="Ribosome maturation factor RimP C-terminal" evidence="5">
    <location>
        <begin position="152"/>
        <end position="222"/>
    </location>
</feature>
<evidence type="ECO:0000256" key="1">
    <source>
        <dbReference type="ARBA" id="ARBA00022490"/>
    </source>
</evidence>
<dbReference type="AlphaFoldDB" id="A0A1I5GT54"/>
<evidence type="ECO:0000259" key="4">
    <source>
        <dbReference type="Pfam" id="PF02576"/>
    </source>
</evidence>
<dbReference type="Pfam" id="PF02576">
    <property type="entry name" value="RimP_N"/>
    <property type="match status" value="1"/>
</dbReference>
<evidence type="ECO:0000313" key="6">
    <source>
        <dbReference type="EMBL" id="SFO39119.1"/>
    </source>
</evidence>
<dbReference type="NCBIfam" id="NF000932">
    <property type="entry name" value="PRK00092.2-5"/>
    <property type="match status" value="1"/>
</dbReference>
<accession>A0A1I5GT54</accession>
<dbReference type="InterPro" id="IPR028998">
    <property type="entry name" value="RimP_C"/>
</dbReference>
<evidence type="ECO:0000259" key="5">
    <source>
        <dbReference type="Pfam" id="PF17384"/>
    </source>
</evidence>